<sequence length="770" mass="87315">MAKPSLSASPEGLHLASQALTKAGWTQKQLAAMVGCSRQPVTNFFKGEAISQVLFMGICDRIGLDWQVIAGLSSPPSMVSASPQPLASAAITVDDIVNQLRRQVYPSIRERCGTMRVLDMSHPIGVHDIYTSVNILEQISGRRHQHIEALLARCDREDFERVGLGPVLEERMPALDAVQTYRKLILLGKPGAGKTTFLKHLAIQCNEGAFEADHVPIFVTLKDFAEAGGRPGLLDYISHRDLYPYAPHGAAIDQGQLSADFYRVLHSGHGLVLLDGLDEVRGEDHQRVIREIRNFSEQFWRSQFVMTCRIAAWDYVFEPFTEVEVADFDDAQVADFAHKWFRHKPIDAVTFLRHLDQRPRIKQLTVSPLLLTLVCLAFEESGECPSSRSELYREGIDALLKKWDAKRGIQREQVYRQLSHQRKADLLSYIALITFQQKDYFMKQGMVEHYIADYIRHFSKTHPAADELHLDSEAILRSIEAQHGLLIERAKGIYSFSHLTFHEYFAAREIVFNSPSLTTTCQSLVNHLWERRWREVFLLTTELLRDAALLLLPMKQAVDHLLADCQRLQQFLQDICDRSAALDLADIKPAAVRAFYFDVDFDIDENRAVALQVDRQANLLVCASFLTRMVDGLSLQDGIAAARQYDATHQITAAPSANAVMLIAIQIALTCRDLNSDQRTTLKTLLQRLNHHTQDDDTIKHVADSARAAAKARHHIEQHWHFTAAEKTLLRQYYYGTQLLVDCLNRDGCRLAPEQRQHLEDTLFLPLQST</sequence>
<dbReference type="STRING" id="1641165.XM38_07635"/>
<proteinExistence type="predicted"/>
<feature type="domain" description="NACHT" evidence="1">
    <location>
        <begin position="182"/>
        <end position="280"/>
    </location>
</feature>
<dbReference type="OrthoDB" id="448481at2"/>
<dbReference type="CDD" id="cd00093">
    <property type="entry name" value="HTH_XRE"/>
    <property type="match status" value="1"/>
</dbReference>
<dbReference type="InterPro" id="IPR001387">
    <property type="entry name" value="Cro/C1-type_HTH"/>
</dbReference>
<evidence type="ECO:0000259" key="1">
    <source>
        <dbReference type="PROSITE" id="PS50837"/>
    </source>
</evidence>
<reference evidence="3 4" key="1">
    <citation type="journal article" date="2016" name="Biochim. Biophys. Acta">
        <title>Characterization of red-shifted phycobilisomes isolated from the chlorophyll f-containing cyanobacterium Halomicronema hongdechloris.</title>
        <authorList>
            <person name="Li Y."/>
            <person name="Lin Y."/>
            <person name="Garvey C.J."/>
            <person name="Birch D."/>
            <person name="Corkery R.W."/>
            <person name="Loughlin P.C."/>
            <person name="Scheer H."/>
            <person name="Willows R.D."/>
            <person name="Chen M."/>
        </authorList>
    </citation>
    <scope>NUCLEOTIDE SEQUENCE [LARGE SCALE GENOMIC DNA]</scope>
    <source>
        <strain evidence="3 4">C2206</strain>
    </source>
</reference>
<organism evidence="3 4">
    <name type="scientific">Halomicronema hongdechloris C2206</name>
    <dbReference type="NCBI Taxonomy" id="1641165"/>
    <lineage>
        <taxon>Bacteria</taxon>
        <taxon>Bacillati</taxon>
        <taxon>Cyanobacteriota</taxon>
        <taxon>Cyanophyceae</taxon>
        <taxon>Nodosilineales</taxon>
        <taxon>Nodosilineaceae</taxon>
        <taxon>Halomicronema</taxon>
    </lineage>
</organism>
<feature type="domain" description="HTH cro/C1-type" evidence="2">
    <location>
        <begin position="22"/>
        <end position="69"/>
    </location>
</feature>
<dbReference type="InterPro" id="IPR054501">
    <property type="entry name" value="NCH2"/>
</dbReference>
<accession>A0A1Z3HJU6</accession>
<dbReference type="GO" id="GO:0003677">
    <property type="term" value="F:DNA binding"/>
    <property type="evidence" value="ECO:0007669"/>
    <property type="project" value="InterPro"/>
</dbReference>
<dbReference type="SUPFAM" id="SSF52540">
    <property type="entry name" value="P-loop containing nucleoside triphosphate hydrolases"/>
    <property type="match status" value="1"/>
</dbReference>
<gene>
    <name evidence="3" type="ORF">XM38_015210</name>
</gene>
<dbReference type="AlphaFoldDB" id="A0A1Z3HJU6"/>
<dbReference type="PROSITE" id="PS50837">
    <property type="entry name" value="NACHT"/>
    <property type="match status" value="1"/>
</dbReference>
<dbReference type="PANTHER" id="PTHR46844">
    <property type="entry name" value="SLR5058 PROTEIN"/>
    <property type="match status" value="1"/>
</dbReference>
<dbReference type="RefSeq" id="WP_080807273.1">
    <property type="nucleotide sequence ID" value="NZ_CP021983.2"/>
</dbReference>
<dbReference type="PROSITE" id="PS50943">
    <property type="entry name" value="HTH_CROC1"/>
    <property type="match status" value="1"/>
</dbReference>
<evidence type="ECO:0000313" key="4">
    <source>
        <dbReference type="Proteomes" id="UP000191901"/>
    </source>
</evidence>
<dbReference type="Pfam" id="PF22727">
    <property type="entry name" value="NCH2"/>
    <property type="match status" value="1"/>
</dbReference>
<dbReference type="InterPro" id="IPR010982">
    <property type="entry name" value="Lambda_DNA-bd_dom_sf"/>
</dbReference>
<protein>
    <submittedName>
        <fullName evidence="3">NTPase NACHT family protein</fullName>
    </submittedName>
</protein>
<dbReference type="KEGG" id="hhg:XM38_015210"/>
<dbReference type="Gene3D" id="3.40.50.300">
    <property type="entry name" value="P-loop containing nucleotide triphosphate hydrolases"/>
    <property type="match status" value="1"/>
</dbReference>
<dbReference type="Pfam" id="PF05729">
    <property type="entry name" value="NACHT"/>
    <property type="match status" value="1"/>
</dbReference>
<dbReference type="InterPro" id="IPR007111">
    <property type="entry name" value="NACHT_NTPase"/>
</dbReference>
<evidence type="ECO:0000313" key="3">
    <source>
        <dbReference type="EMBL" id="ASC70581.1"/>
    </source>
</evidence>
<dbReference type="PANTHER" id="PTHR46844:SF1">
    <property type="entry name" value="SLR5058 PROTEIN"/>
    <property type="match status" value="1"/>
</dbReference>
<dbReference type="SUPFAM" id="SSF47413">
    <property type="entry name" value="lambda repressor-like DNA-binding domains"/>
    <property type="match status" value="1"/>
</dbReference>
<keyword evidence="4" id="KW-1185">Reference proteome</keyword>
<evidence type="ECO:0000259" key="2">
    <source>
        <dbReference type="PROSITE" id="PS50943"/>
    </source>
</evidence>
<name>A0A1Z3HJU6_9CYAN</name>
<dbReference type="EMBL" id="CP021983">
    <property type="protein sequence ID" value="ASC70581.1"/>
    <property type="molecule type" value="Genomic_DNA"/>
</dbReference>
<dbReference type="InterPro" id="IPR027417">
    <property type="entry name" value="P-loop_NTPase"/>
</dbReference>
<dbReference type="Proteomes" id="UP000191901">
    <property type="component" value="Chromosome"/>
</dbReference>